<dbReference type="GeneID" id="92512627"/>
<feature type="region of interest" description="Disordered" evidence="1">
    <location>
        <begin position="456"/>
        <end position="477"/>
    </location>
</feature>
<dbReference type="EMBL" id="JAFEUZ010000033">
    <property type="protein sequence ID" value="KAG5469317.1"/>
    <property type="molecule type" value="Genomic_DNA"/>
</dbReference>
<protein>
    <submittedName>
        <fullName evidence="2">Uncharacterized protein</fullName>
    </submittedName>
</protein>
<proteinExistence type="predicted"/>
<feature type="region of interest" description="Disordered" evidence="1">
    <location>
        <begin position="1"/>
        <end position="117"/>
    </location>
</feature>
<feature type="region of interest" description="Disordered" evidence="1">
    <location>
        <begin position="131"/>
        <end position="202"/>
    </location>
</feature>
<feature type="compositionally biased region" description="Basic and acidic residues" evidence="1">
    <location>
        <begin position="155"/>
        <end position="180"/>
    </location>
</feature>
<dbReference type="OrthoDB" id="241557at2759"/>
<feature type="compositionally biased region" description="Low complexity" evidence="1">
    <location>
        <begin position="61"/>
        <end position="89"/>
    </location>
</feature>
<dbReference type="Proteomes" id="UP000673552">
    <property type="component" value="Unassembled WGS sequence"/>
</dbReference>
<name>A0A836FU23_9TRYP</name>
<dbReference type="KEGG" id="lmat:92512627"/>
<evidence type="ECO:0000256" key="1">
    <source>
        <dbReference type="SAM" id="MobiDB-lite"/>
    </source>
</evidence>
<comment type="caution">
    <text evidence="2">The sequence shown here is derived from an EMBL/GenBank/DDBJ whole genome shotgun (WGS) entry which is preliminary data.</text>
</comment>
<accession>A0A836FU23</accession>
<reference evidence="3" key="1">
    <citation type="journal article" date="2021" name="Microbiol. Resour. Announc.">
        <title>LGAAP: Leishmaniinae Genome Assembly and Annotation Pipeline.</title>
        <authorList>
            <person name="Almutairi H."/>
            <person name="Urbaniak M.D."/>
            <person name="Bates M.D."/>
            <person name="Jariyapan N."/>
            <person name="Kwakye-Nuako G."/>
            <person name="Thomaz-Soccol V."/>
            <person name="Al-Salem W.S."/>
            <person name="Dillon R.J."/>
            <person name="Bates P.A."/>
            <person name="Gatherer D."/>
        </authorList>
    </citation>
    <scope>NUCLEOTIDE SEQUENCE [LARGE SCALE GENOMIC DNA]</scope>
</reference>
<keyword evidence="3" id="KW-1185">Reference proteome</keyword>
<gene>
    <name evidence="2" type="ORF">LSCM1_02532</name>
</gene>
<reference evidence="3" key="2">
    <citation type="journal article" date="2021" name="Sci. Data">
        <title>Chromosome-scale genome sequencing, assembly and annotation of six genomes from subfamily Leishmaniinae.</title>
        <authorList>
            <person name="Almutairi H."/>
            <person name="Urbaniak M.D."/>
            <person name="Bates M.D."/>
            <person name="Jariyapan N."/>
            <person name="Kwakye-Nuako G."/>
            <person name="Thomaz Soccol V."/>
            <person name="Al-Salem W.S."/>
            <person name="Dillon R.J."/>
            <person name="Bates P.A."/>
            <person name="Gatherer D."/>
        </authorList>
    </citation>
    <scope>NUCLEOTIDE SEQUENCE [LARGE SCALE GENOMIC DNA]</scope>
</reference>
<dbReference type="AlphaFoldDB" id="A0A836FU23"/>
<evidence type="ECO:0000313" key="2">
    <source>
        <dbReference type="EMBL" id="KAG5469317.1"/>
    </source>
</evidence>
<evidence type="ECO:0000313" key="3">
    <source>
        <dbReference type="Proteomes" id="UP000673552"/>
    </source>
</evidence>
<organism evidence="2 3">
    <name type="scientific">Leishmania martiniquensis</name>
    <dbReference type="NCBI Taxonomy" id="1580590"/>
    <lineage>
        <taxon>Eukaryota</taxon>
        <taxon>Discoba</taxon>
        <taxon>Euglenozoa</taxon>
        <taxon>Kinetoplastea</taxon>
        <taxon>Metakinetoplastina</taxon>
        <taxon>Trypanosomatida</taxon>
        <taxon>Trypanosomatidae</taxon>
        <taxon>Leishmaniinae</taxon>
        <taxon>Leishmania</taxon>
    </lineage>
</organism>
<dbReference type="RefSeq" id="XP_067175490.1">
    <property type="nucleotide sequence ID" value="XM_067320115.1"/>
</dbReference>
<sequence length="659" mass="70166">MKAHRRRGLLPSAAPPPKILEAVERGLHPLMLGVQTHKAESTARERAKKRRRGLETDAPPRSQTSSGRSASASSSPQSASCQSRNSSTSAKAVPAANTHLPAVPTARAIQRTREGAVSATLTSRYGELRAKRQEEEEYVEKRKRSRSSAAPLQDRAAESAGSDRGKGTHKCGRAEEKQLPRQDFPFQASTAATASRSRTDVWRRRCTKRKIQRLSCRVTRAAALRRYWYTAFSGIEAGALAQAASSPVAYAVPASGAVAEDGREGAATAARAPQPMLTQGELEIAPPLTSVFGSNNPTEKRCALRRLRAARRSANGVQCGTKMTRKQGGAAGVAEGAASKVETGQHRAATVISAADRTALSHKSRRQRKKLIRRVLSSSATRMWTLAGCVVAERVHTVAQLRLECTGATALASGLATSTHSAGALPLALARLFTLFGALVEVQELELTTAPAQLRSSRHARRSHFTSADSDESARDTPQLRVLQQRKGVVMEEYSTALGVLLLPSQNGADAQAWAHGVTEMCAHRRGTLTCGKDDAAAPFARMISSPSIVRVPKHFPGASGSFAELVQLLLLRARTAHSTSHGGRGSAFTTSTAARAPGAHAAGLHVLAAVFCGEVHTAAEDCDVAACDARGNEEGPPVIAEDIMATAYPLHRLLHRCL</sequence>